<proteinExistence type="predicted"/>
<dbReference type="OrthoDB" id="9839058at2"/>
<reference evidence="2 3" key="1">
    <citation type="submission" date="2019-02" db="EMBL/GenBank/DDBJ databases">
        <title>Deep-cultivation of Planctomycetes and their phenomic and genomic characterization uncovers novel biology.</title>
        <authorList>
            <person name="Wiegand S."/>
            <person name="Jogler M."/>
            <person name="Boedeker C."/>
            <person name="Pinto D."/>
            <person name="Vollmers J."/>
            <person name="Rivas-Marin E."/>
            <person name="Kohn T."/>
            <person name="Peeters S.H."/>
            <person name="Heuer A."/>
            <person name="Rast P."/>
            <person name="Oberbeckmann S."/>
            <person name="Bunk B."/>
            <person name="Jeske O."/>
            <person name="Meyerdierks A."/>
            <person name="Storesund J.E."/>
            <person name="Kallscheuer N."/>
            <person name="Luecker S."/>
            <person name="Lage O.M."/>
            <person name="Pohl T."/>
            <person name="Merkel B.J."/>
            <person name="Hornburger P."/>
            <person name="Mueller R.-W."/>
            <person name="Bruemmer F."/>
            <person name="Labrenz M."/>
            <person name="Spormann A.M."/>
            <person name="Op Den Camp H."/>
            <person name="Overmann J."/>
            <person name="Amann R."/>
            <person name="Jetten M.S.M."/>
            <person name="Mascher T."/>
            <person name="Medema M.H."/>
            <person name="Devos D.P."/>
            <person name="Kaster A.-K."/>
            <person name="Ovreas L."/>
            <person name="Rohde M."/>
            <person name="Galperin M.Y."/>
            <person name="Jogler C."/>
        </authorList>
    </citation>
    <scope>NUCLEOTIDE SEQUENCE [LARGE SCALE GENOMIC DNA]</scope>
    <source>
        <strain evidence="2 3">KOR42</strain>
    </source>
</reference>
<dbReference type="Proteomes" id="UP000317243">
    <property type="component" value="Unassembled WGS sequence"/>
</dbReference>
<evidence type="ECO:0000313" key="2">
    <source>
        <dbReference type="EMBL" id="TWT52206.1"/>
    </source>
</evidence>
<keyword evidence="1" id="KW-0732">Signal</keyword>
<name>A0A5C5WMZ5_9PLAN</name>
<dbReference type="AlphaFoldDB" id="A0A5C5WMZ5"/>
<evidence type="ECO:0000313" key="3">
    <source>
        <dbReference type="Proteomes" id="UP000317243"/>
    </source>
</evidence>
<gene>
    <name evidence="2" type="ORF">KOR42_30740</name>
</gene>
<dbReference type="RefSeq" id="WP_146510566.1">
    <property type="nucleotide sequence ID" value="NZ_SIHI01000007.1"/>
</dbReference>
<keyword evidence="3" id="KW-1185">Reference proteome</keyword>
<evidence type="ECO:0000256" key="1">
    <source>
        <dbReference type="SAM" id="SignalP"/>
    </source>
</evidence>
<feature type="chain" id="PRO_5023055550" evidence="1">
    <location>
        <begin position="21"/>
        <end position="249"/>
    </location>
</feature>
<feature type="signal peptide" evidence="1">
    <location>
        <begin position="1"/>
        <end position="20"/>
    </location>
</feature>
<dbReference type="EMBL" id="SIHI01000007">
    <property type="protein sequence ID" value="TWT52206.1"/>
    <property type="molecule type" value="Genomic_DNA"/>
</dbReference>
<dbReference type="PROSITE" id="PS51257">
    <property type="entry name" value="PROKAR_LIPOPROTEIN"/>
    <property type="match status" value="1"/>
</dbReference>
<protein>
    <submittedName>
        <fullName evidence="2">Uncharacterized protein</fullName>
    </submittedName>
</protein>
<accession>A0A5C5WMZ5</accession>
<organism evidence="2 3">
    <name type="scientific">Thalassoglobus neptunius</name>
    <dbReference type="NCBI Taxonomy" id="1938619"/>
    <lineage>
        <taxon>Bacteria</taxon>
        <taxon>Pseudomonadati</taxon>
        <taxon>Planctomycetota</taxon>
        <taxon>Planctomycetia</taxon>
        <taxon>Planctomycetales</taxon>
        <taxon>Planctomycetaceae</taxon>
        <taxon>Thalassoglobus</taxon>
    </lineage>
</organism>
<comment type="caution">
    <text evidence="2">The sequence shown here is derived from an EMBL/GenBank/DDBJ whole genome shotgun (WGS) entry which is preliminary data.</text>
</comment>
<sequence precursor="true">MGCRVLLLMALVVSLGCGQAEQGGEAPAPASLPRVELGTQEWSTPLTSGELSAFTTIVENLPDRSVPDFSSSSVDFRGAEDFNSDELIKFIRDEYRSALDMKALGETWCENPELARRFEQMGVDPELFAALATRISLAWAASSIRHEIPVLATERKLGERLAHLKRRHDHPEAEMTENEKRLLMEEIEQTVAMSEFLLLLKTVPAESIDQVRALSPKLKDFLPDSNASAQFENVIESSPEVMRVGHTTE</sequence>